<evidence type="ECO:0000313" key="2">
    <source>
        <dbReference type="EMBL" id="ESL04843.1"/>
    </source>
</evidence>
<dbReference type="AlphaFoldDB" id="A0A061IRJ2"/>
<dbReference type="VEuPathDB" id="TriTrypDB:TRSC58_07624"/>
<gene>
    <name evidence="2" type="ORF">TRSC58_07624</name>
</gene>
<comment type="caution">
    <text evidence="2">The sequence shown here is derived from an EMBL/GenBank/DDBJ whole genome shotgun (WGS) entry which is preliminary data.</text>
</comment>
<keyword evidence="3" id="KW-1185">Reference proteome</keyword>
<evidence type="ECO:0000313" key="3">
    <source>
        <dbReference type="Proteomes" id="UP000031737"/>
    </source>
</evidence>
<proteinExistence type="predicted"/>
<protein>
    <submittedName>
        <fullName evidence="2">Uncharacterized protein</fullName>
    </submittedName>
</protein>
<dbReference type="EMBL" id="AUPL01008378">
    <property type="protein sequence ID" value="ESL04843.1"/>
    <property type="molecule type" value="Genomic_DNA"/>
</dbReference>
<organism evidence="2 3">
    <name type="scientific">Trypanosoma rangeli SC58</name>
    <dbReference type="NCBI Taxonomy" id="429131"/>
    <lineage>
        <taxon>Eukaryota</taxon>
        <taxon>Discoba</taxon>
        <taxon>Euglenozoa</taxon>
        <taxon>Kinetoplastea</taxon>
        <taxon>Metakinetoplastina</taxon>
        <taxon>Trypanosomatida</taxon>
        <taxon>Trypanosomatidae</taxon>
        <taxon>Trypanosoma</taxon>
        <taxon>Herpetosoma</taxon>
    </lineage>
</organism>
<evidence type="ECO:0000256" key="1">
    <source>
        <dbReference type="SAM" id="MobiDB-lite"/>
    </source>
</evidence>
<sequence length="81" mass="9477">MHVCLEFPFFFFVNHFFFLFTRKQFHFFCGRYILRGVRVACCATEQGSPPSPSPPLPTTHTRGEKPRITPLFFFSKKKGKS</sequence>
<name>A0A061IRJ2_TRYRA</name>
<accession>A0A061IRJ2</accession>
<reference evidence="2 3" key="1">
    <citation type="submission" date="2013-07" db="EMBL/GenBank/DDBJ databases">
        <authorList>
            <person name="Stoco P.H."/>
            <person name="Wagner G."/>
            <person name="Gerber A."/>
            <person name="Zaha A."/>
            <person name="Thompson C."/>
            <person name="Bartholomeu D.C."/>
            <person name="Luckemeyer D.D."/>
            <person name="Bahia D."/>
            <person name="Loreto E."/>
            <person name="Prestes E.B."/>
            <person name="Lima F.M."/>
            <person name="Rodrigues-Luiz G."/>
            <person name="Vallejo G.A."/>
            <person name="Filho J.F."/>
            <person name="Monteiro K.M."/>
            <person name="Tyler K.M."/>
            <person name="de Almeida L.G."/>
            <person name="Ortiz M.F."/>
            <person name="Siervo M.A."/>
            <person name="de Moraes M.H."/>
            <person name="Cunha O.L."/>
            <person name="Mendonca-Neto R."/>
            <person name="Silva R."/>
            <person name="Teixeira S.M."/>
            <person name="Murta S.M."/>
            <person name="Sincero T.C."/>
            <person name="Mendes T.A."/>
            <person name="Urmenyi T.P."/>
            <person name="Silva V.G."/>
            <person name="da Rocha W.D."/>
            <person name="Andersson B."/>
            <person name="Romanha A.J."/>
            <person name="Steindel M."/>
            <person name="de Vasconcelos A.T."/>
            <person name="Grisard E.C."/>
        </authorList>
    </citation>
    <scope>NUCLEOTIDE SEQUENCE [LARGE SCALE GENOMIC DNA]</scope>
    <source>
        <strain evidence="2 3">SC58</strain>
    </source>
</reference>
<dbReference type="Proteomes" id="UP000031737">
    <property type="component" value="Unassembled WGS sequence"/>
</dbReference>
<feature type="region of interest" description="Disordered" evidence="1">
    <location>
        <begin position="45"/>
        <end position="66"/>
    </location>
</feature>